<feature type="domain" description="Core-binding (CB)" evidence="7">
    <location>
        <begin position="23"/>
        <end position="123"/>
    </location>
</feature>
<evidence type="ECO:0000256" key="3">
    <source>
        <dbReference type="ARBA" id="ARBA00023125"/>
    </source>
</evidence>
<dbReference type="InterPro" id="IPR013762">
    <property type="entry name" value="Integrase-like_cat_sf"/>
</dbReference>
<dbReference type="PANTHER" id="PTHR30349">
    <property type="entry name" value="PHAGE INTEGRASE-RELATED"/>
    <property type="match status" value="1"/>
</dbReference>
<feature type="domain" description="Tyr recombinase" evidence="6">
    <location>
        <begin position="170"/>
        <end position="356"/>
    </location>
</feature>
<dbReference type="Gene3D" id="1.10.150.130">
    <property type="match status" value="1"/>
</dbReference>
<dbReference type="PANTHER" id="PTHR30349:SF41">
    <property type="entry name" value="INTEGRASE_RECOMBINASE PROTEIN MJ0367-RELATED"/>
    <property type="match status" value="1"/>
</dbReference>
<dbReference type="PROSITE" id="PS51900">
    <property type="entry name" value="CB"/>
    <property type="match status" value="1"/>
</dbReference>
<dbReference type="SUPFAM" id="SSF56349">
    <property type="entry name" value="DNA breaking-rejoining enzymes"/>
    <property type="match status" value="1"/>
</dbReference>
<evidence type="ECO:0000256" key="1">
    <source>
        <dbReference type="ARBA" id="ARBA00008857"/>
    </source>
</evidence>
<dbReference type="Proteomes" id="UP000011200">
    <property type="component" value="Chromosome"/>
</dbReference>
<dbReference type="InterPro" id="IPR002104">
    <property type="entry name" value="Integrase_catalytic"/>
</dbReference>
<protein>
    <submittedName>
        <fullName evidence="8">Transposase A</fullName>
    </submittedName>
</protein>
<name>A0A2U9PT92_MYCSE</name>
<dbReference type="Gene3D" id="1.10.443.10">
    <property type="entry name" value="Intergrase catalytic core"/>
    <property type="match status" value="1"/>
</dbReference>
<dbReference type="InterPro" id="IPR011010">
    <property type="entry name" value="DNA_brk_join_enz"/>
</dbReference>
<reference evidence="8 9" key="1">
    <citation type="journal article" date="2013" name="Genome Announc.">
        <title>Draft genome sequence of MKD8, a conjugal recipient Mycobacterium smegmatis strain.</title>
        <authorList>
            <person name="Gray T.A."/>
            <person name="Palumbo M.J."/>
            <person name="Derbyshire K.M."/>
        </authorList>
    </citation>
    <scope>NUCLEOTIDE SEQUENCE [LARGE SCALE GENOMIC DNA]</scope>
    <source>
        <strain evidence="8 9">MKD8</strain>
    </source>
</reference>
<accession>A0A2U9PT92</accession>
<dbReference type="InterPro" id="IPR004107">
    <property type="entry name" value="Integrase_SAM-like_N"/>
</dbReference>
<dbReference type="GO" id="GO:0003677">
    <property type="term" value="F:DNA binding"/>
    <property type="evidence" value="ECO:0007669"/>
    <property type="project" value="UniProtKB-UniRule"/>
</dbReference>
<evidence type="ECO:0000259" key="6">
    <source>
        <dbReference type="PROSITE" id="PS51898"/>
    </source>
</evidence>
<dbReference type="PROSITE" id="PS51898">
    <property type="entry name" value="TYR_RECOMBINASE"/>
    <property type="match status" value="1"/>
</dbReference>
<keyword evidence="4" id="KW-0233">DNA recombination</keyword>
<dbReference type="AlphaFoldDB" id="A0A2U9PT92"/>
<comment type="similarity">
    <text evidence="1">Belongs to the 'phage' integrase family.</text>
</comment>
<dbReference type="RefSeq" id="WP_014877954.1">
    <property type="nucleotide sequence ID" value="NZ_CP027541.1"/>
</dbReference>
<keyword evidence="2" id="KW-0229">DNA integration</keyword>
<dbReference type="GO" id="GO:0006310">
    <property type="term" value="P:DNA recombination"/>
    <property type="evidence" value="ECO:0007669"/>
    <property type="project" value="UniProtKB-KW"/>
</dbReference>
<evidence type="ECO:0000259" key="7">
    <source>
        <dbReference type="PROSITE" id="PS51900"/>
    </source>
</evidence>
<dbReference type="Pfam" id="PF00589">
    <property type="entry name" value="Phage_integrase"/>
    <property type="match status" value="1"/>
</dbReference>
<evidence type="ECO:0000313" key="9">
    <source>
        <dbReference type="Proteomes" id="UP000011200"/>
    </source>
</evidence>
<reference evidence="9" key="2">
    <citation type="submission" date="2018-03" db="EMBL/GenBank/DDBJ databases">
        <authorList>
            <person name="Derbyshire K."/>
            <person name="Gray T.A."/>
            <person name="Champion M."/>
        </authorList>
    </citation>
    <scope>NUCLEOTIDE SEQUENCE [LARGE SCALE GENOMIC DNA]</scope>
    <source>
        <strain evidence="9">MKD8</strain>
    </source>
</reference>
<dbReference type="GeneID" id="93458876"/>
<organism evidence="8 9">
    <name type="scientific">Mycolicibacterium smegmatis (strain MKD8)</name>
    <name type="common">Mycobacterium smegmatis</name>
    <dbReference type="NCBI Taxonomy" id="1214915"/>
    <lineage>
        <taxon>Bacteria</taxon>
        <taxon>Bacillati</taxon>
        <taxon>Actinomycetota</taxon>
        <taxon>Actinomycetes</taxon>
        <taxon>Mycobacteriales</taxon>
        <taxon>Mycobacteriaceae</taxon>
        <taxon>Mycolicibacterium</taxon>
    </lineage>
</organism>
<dbReference type="EMBL" id="CP027541">
    <property type="protein sequence ID" value="AWT54964.1"/>
    <property type="molecule type" value="Genomic_DNA"/>
</dbReference>
<dbReference type="InterPro" id="IPR050090">
    <property type="entry name" value="Tyrosine_recombinase_XerCD"/>
</dbReference>
<sequence>MLVVKVVSPLSSRESFTVLGEDDVPVAPVERYLKYLTDIERSPNTIKAYAHDLKDWFTFLGGRGLDWQSVSLEDIGAFVVWLRLPTALRQGGIAVLPSVEHHCGESTVNRKLSALAAFYLHAVRDGIDVGELLTTWQIGGSRGGWKPFLHHISKHMPSPRRTVSLKAPKKLPRVLTPGEVQTLLDACDRLRDRFLLALLYDAGMRIGEALGLRHSDIAAAERQVTVCRRDNDNRARAKSLTARIVPVSAELIRLYADYLHAEYGDLDSDYVFVNLWGRPHGHPLTYGAVYDLVRRLRRRTAIDFDPHWLRHTAATRMLRDGIGLEVVAKLLGHANVTVTAATYGHLNVEDARKAMEQAGWFIGKAQVKL</sequence>
<evidence type="ECO:0000313" key="8">
    <source>
        <dbReference type="EMBL" id="AWT54964.1"/>
    </source>
</evidence>
<gene>
    <name evidence="8" type="ORF">D806_039980</name>
</gene>
<dbReference type="InterPro" id="IPR010998">
    <property type="entry name" value="Integrase_recombinase_N"/>
</dbReference>
<evidence type="ECO:0000256" key="2">
    <source>
        <dbReference type="ARBA" id="ARBA00022908"/>
    </source>
</evidence>
<dbReference type="GO" id="GO:0015074">
    <property type="term" value="P:DNA integration"/>
    <property type="evidence" value="ECO:0007669"/>
    <property type="project" value="UniProtKB-KW"/>
</dbReference>
<evidence type="ECO:0000256" key="5">
    <source>
        <dbReference type="PROSITE-ProRule" id="PRU01248"/>
    </source>
</evidence>
<proteinExistence type="inferred from homology"/>
<keyword evidence="3 5" id="KW-0238">DNA-binding</keyword>
<dbReference type="Pfam" id="PF02899">
    <property type="entry name" value="Phage_int_SAM_1"/>
    <property type="match status" value="1"/>
</dbReference>
<evidence type="ECO:0000256" key="4">
    <source>
        <dbReference type="ARBA" id="ARBA00023172"/>
    </source>
</evidence>
<dbReference type="InterPro" id="IPR044068">
    <property type="entry name" value="CB"/>
</dbReference>